<comment type="similarity">
    <text evidence="2">Belongs to the CDP-alcohol phosphatidyltransferase class-I family.</text>
</comment>
<dbReference type="AlphaFoldDB" id="A0A1G9W8G1"/>
<protein>
    <submittedName>
        <fullName evidence="4">CDP-diacylglycerol--glycerol-3-phosphate 3-phosphatidyltransferase</fullName>
    </submittedName>
</protein>
<keyword evidence="1 2" id="KW-0808">Transferase</keyword>
<accession>A0A1G9W8G1</accession>
<dbReference type="RefSeq" id="WP_162840296.1">
    <property type="nucleotide sequence ID" value="NZ_FNID01000005.1"/>
</dbReference>
<feature type="transmembrane region" description="Helical" evidence="3">
    <location>
        <begin position="125"/>
        <end position="152"/>
    </location>
</feature>
<dbReference type="GO" id="GO:0008654">
    <property type="term" value="P:phospholipid biosynthetic process"/>
    <property type="evidence" value="ECO:0007669"/>
    <property type="project" value="InterPro"/>
</dbReference>
<evidence type="ECO:0000256" key="1">
    <source>
        <dbReference type="ARBA" id="ARBA00022679"/>
    </source>
</evidence>
<dbReference type="EMBL" id="FNID01000005">
    <property type="protein sequence ID" value="SDM80818.1"/>
    <property type="molecule type" value="Genomic_DNA"/>
</dbReference>
<dbReference type="GO" id="GO:0016020">
    <property type="term" value="C:membrane"/>
    <property type="evidence" value="ECO:0007669"/>
    <property type="project" value="InterPro"/>
</dbReference>
<organism evidence="4 5">
    <name type="scientific">Acetanaerobacterium elongatum</name>
    <dbReference type="NCBI Taxonomy" id="258515"/>
    <lineage>
        <taxon>Bacteria</taxon>
        <taxon>Bacillati</taxon>
        <taxon>Bacillota</taxon>
        <taxon>Clostridia</taxon>
        <taxon>Eubacteriales</taxon>
        <taxon>Oscillospiraceae</taxon>
        <taxon>Acetanaerobacterium</taxon>
    </lineage>
</organism>
<dbReference type="Gene3D" id="1.20.120.1760">
    <property type="match status" value="1"/>
</dbReference>
<evidence type="ECO:0000256" key="3">
    <source>
        <dbReference type="SAM" id="Phobius"/>
    </source>
</evidence>
<dbReference type="GO" id="GO:0016780">
    <property type="term" value="F:phosphotransferase activity, for other substituted phosphate groups"/>
    <property type="evidence" value="ECO:0007669"/>
    <property type="project" value="InterPro"/>
</dbReference>
<keyword evidence="3" id="KW-0472">Membrane</keyword>
<name>A0A1G9W8G1_9FIRM</name>
<keyword evidence="5" id="KW-1185">Reference proteome</keyword>
<keyword evidence="3" id="KW-1133">Transmembrane helix</keyword>
<feature type="transmembrane region" description="Helical" evidence="3">
    <location>
        <begin position="86"/>
        <end position="104"/>
    </location>
</feature>
<keyword evidence="3" id="KW-0812">Transmembrane</keyword>
<dbReference type="Pfam" id="PF01066">
    <property type="entry name" value="CDP-OH_P_transf"/>
    <property type="match status" value="1"/>
</dbReference>
<reference evidence="4 5" key="1">
    <citation type="submission" date="2016-10" db="EMBL/GenBank/DDBJ databases">
        <authorList>
            <person name="de Groot N.N."/>
        </authorList>
    </citation>
    <scope>NUCLEOTIDE SEQUENCE [LARGE SCALE GENOMIC DNA]</scope>
    <source>
        <strain evidence="4 5">CGMCC 1.5012</strain>
    </source>
</reference>
<dbReference type="InterPro" id="IPR043130">
    <property type="entry name" value="CDP-OH_PTrfase_TM_dom"/>
</dbReference>
<evidence type="ECO:0000313" key="4">
    <source>
        <dbReference type="EMBL" id="SDM80818.1"/>
    </source>
</evidence>
<dbReference type="PROSITE" id="PS00379">
    <property type="entry name" value="CDP_ALCOHOL_P_TRANSF"/>
    <property type="match status" value="1"/>
</dbReference>
<dbReference type="InterPro" id="IPR048254">
    <property type="entry name" value="CDP_ALCOHOL_P_TRANSF_CS"/>
</dbReference>
<dbReference type="InterPro" id="IPR000462">
    <property type="entry name" value="CDP-OH_P_trans"/>
</dbReference>
<sequence>MKYAANILTLFRVVLSFLLVPLRDHCAVFTVIYLLCGLTDILDGVIARKTGTQSTLGARLDSAADLVLFAVILTLGVLWAGNRLTILLPPIIVVIVLRLLNLVISGVRHKKLLFIHTVANKATGVILFIAALAFMFTHSSVIVWVVCAVAALSSIEEGLVLLTDNHPDLNRKSIFIRNRQ</sequence>
<evidence type="ECO:0000256" key="2">
    <source>
        <dbReference type="RuleBase" id="RU003750"/>
    </source>
</evidence>
<proteinExistence type="inferred from homology"/>
<dbReference type="Proteomes" id="UP000199182">
    <property type="component" value="Unassembled WGS sequence"/>
</dbReference>
<gene>
    <name evidence="4" type="ORF">SAMN05192585_10576</name>
</gene>
<dbReference type="STRING" id="258515.SAMN05192585_10576"/>
<evidence type="ECO:0000313" key="5">
    <source>
        <dbReference type="Proteomes" id="UP000199182"/>
    </source>
</evidence>